<evidence type="ECO:0000313" key="3">
    <source>
        <dbReference type="Proteomes" id="UP000265520"/>
    </source>
</evidence>
<evidence type="ECO:0000313" key="2">
    <source>
        <dbReference type="EMBL" id="MCI70624.1"/>
    </source>
</evidence>
<dbReference type="AlphaFoldDB" id="A0A392UD43"/>
<keyword evidence="3" id="KW-1185">Reference proteome</keyword>
<dbReference type="Proteomes" id="UP000265520">
    <property type="component" value="Unassembled WGS sequence"/>
</dbReference>
<accession>A0A392UD43</accession>
<organism evidence="2 3">
    <name type="scientific">Trifolium medium</name>
    <dbReference type="NCBI Taxonomy" id="97028"/>
    <lineage>
        <taxon>Eukaryota</taxon>
        <taxon>Viridiplantae</taxon>
        <taxon>Streptophyta</taxon>
        <taxon>Embryophyta</taxon>
        <taxon>Tracheophyta</taxon>
        <taxon>Spermatophyta</taxon>
        <taxon>Magnoliopsida</taxon>
        <taxon>eudicotyledons</taxon>
        <taxon>Gunneridae</taxon>
        <taxon>Pentapetalae</taxon>
        <taxon>rosids</taxon>
        <taxon>fabids</taxon>
        <taxon>Fabales</taxon>
        <taxon>Fabaceae</taxon>
        <taxon>Papilionoideae</taxon>
        <taxon>50 kb inversion clade</taxon>
        <taxon>NPAAA clade</taxon>
        <taxon>Hologalegina</taxon>
        <taxon>IRL clade</taxon>
        <taxon>Trifolieae</taxon>
        <taxon>Trifolium</taxon>
    </lineage>
</organism>
<name>A0A392UD43_9FABA</name>
<protein>
    <submittedName>
        <fullName evidence="2">Uncharacterized protein</fullName>
    </submittedName>
</protein>
<dbReference type="EMBL" id="LXQA010779480">
    <property type="protein sequence ID" value="MCI70624.1"/>
    <property type="molecule type" value="Genomic_DNA"/>
</dbReference>
<feature type="non-terminal residue" evidence="2">
    <location>
        <position position="60"/>
    </location>
</feature>
<evidence type="ECO:0000256" key="1">
    <source>
        <dbReference type="SAM" id="MobiDB-lite"/>
    </source>
</evidence>
<sequence length="60" mass="6213">MNGTTSFDGKSGHAGTLGTASGFANRALTETGVAGLCLGRRDFAVREARQGKTRCHRTSA</sequence>
<reference evidence="2 3" key="1">
    <citation type="journal article" date="2018" name="Front. Plant Sci.">
        <title>Red Clover (Trifolium pratense) and Zigzag Clover (T. medium) - A Picture of Genomic Similarities and Differences.</title>
        <authorList>
            <person name="Dluhosova J."/>
            <person name="Istvanek J."/>
            <person name="Nedelnik J."/>
            <person name="Repkova J."/>
        </authorList>
    </citation>
    <scope>NUCLEOTIDE SEQUENCE [LARGE SCALE GENOMIC DNA]</scope>
    <source>
        <strain evidence="3">cv. 10/8</strain>
        <tissue evidence="2">Leaf</tissue>
    </source>
</reference>
<comment type="caution">
    <text evidence="2">The sequence shown here is derived from an EMBL/GenBank/DDBJ whole genome shotgun (WGS) entry which is preliminary data.</text>
</comment>
<proteinExistence type="predicted"/>
<feature type="region of interest" description="Disordered" evidence="1">
    <location>
        <begin position="1"/>
        <end position="20"/>
    </location>
</feature>